<dbReference type="PANTHER" id="PTHR46630">
    <property type="entry name" value="TETRATRICOPEPTIDE REPEAT PROTEIN 29"/>
    <property type="match status" value="1"/>
</dbReference>
<evidence type="ECO:0000256" key="5">
    <source>
        <dbReference type="ARBA" id="ARBA00038253"/>
    </source>
</evidence>
<dbReference type="SUPFAM" id="SSF47413">
    <property type="entry name" value="lambda repressor-like DNA-binding domains"/>
    <property type="match status" value="1"/>
</dbReference>
<dbReference type="InterPro" id="IPR051476">
    <property type="entry name" value="Bac_ResReg_Asp_Phosphatase"/>
</dbReference>
<dbReference type="InterPro" id="IPR010982">
    <property type="entry name" value="Lambda_DNA-bd_dom_sf"/>
</dbReference>
<dbReference type="EMBL" id="JAUSUV010000003">
    <property type="protein sequence ID" value="MDQ0416502.1"/>
    <property type="molecule type" value="Genomic_DNA"/>
</dbReference>
<evidence type="ECO:0000256" key="6">
    <source>
        <dbReference type="PROSITE-ProRule" id="PRU00339"/>
    </source>
</evidence>
<dbReference type="GO" id="GO:0003677">
    <property type="term" value="F:DNA binding"/>
    <property type="evidence" value="ECO:0007669"/>
    <property type="project" value="InterPro"/>
</dbReference>
<comment type="subcellular location">
    <subcellularLocation>
        <location evidence="1">Cytoplasm</location>
    </subcellularLocation>
</comment>
<dbReference type="Pfam" id="PF13424">
    <property type="entry name" value="TPR_12"/>
    <property type="match status" value="1"/>
</dbReference>
<dbReference type="RefSeq" id="WP_307251023.1">
    <property type="nucleotide sequence ID" value="NZ_JAUSUV010000003.1"/>
</dbReference>
<comment type="caution">
    <text evidence="8">The sequence shown here is derived from an EMBL/GenBank/DDBJ whole genome shotgun (WGS) entry which is preliminary data.</text>
</comment>
<dbReference type="GO" id="GO:0005737">
    <property type="term" value="C:cytoplasm"/>
    <property type="evidence" value="ECO:0007669"/>
    <property type="project" value="UniProtKB-SubCell"/>
</dbReference>
<dbReference type="PROSITE" id="PS50943">
    <property type="entry name" value="HTH_CROC1"/>
    <property type="match status" value="1"/>
</dbReference>
<sequence>MALILVSGRLAQAIKEARNARKMHQDDVAIETGISSAHLYNIERGYLRADQDKLQRVCNLFELDLEKLLEDEDLPVEGNLSEVMQLIEWELTENPSKAVEHLRQFETQQIQVAGKTPLLEMNCAYLRGKHAKMRERHDLAIQYFNLTIKIAKESGESLNHNLICGSYYGISQVLHQQNKLLQALQVARQGVKSFISSGERPYLYLPLCVNQASILEKLDRDHEALQLIESLWNDRTYMDFSDSRLNLYQIRVEVLIKRGSFQEAIFFAREGFDRARLDRNIHRQFEFLSSLGVAFASLGNLSLAKLYFEKANQLESKINRKQLVSITYTQLGRICMQQHQYDEAICHLKHAIELAKDDEFHLAKALSVMGECYYRQGLEKDAHSYLNEAWEIYKRLKLDHMANSVLLLMSDISVRSQPSGYDHCVQLYLKNQIQKKLLGVSDMFSFTNEPPEV</sequence>
<dbReference type="PANTHER" id="PTHR46630:SF1">
    <property type="entry name" value="TETRATRICOPEPTIDE REPEAT PROTEIN 29"/>
    <property type="match status" value="1"/>
</dbReference>
<evidence type="ECO:0000256" key="2">
    <source>
        <dbReference type="ARBA" id="ARBA00022490"/>
    </source>
</evidence>
<dbReference type="CDD" id="cd00093">
    <property type="entry name" value="HTH_XRE"/>
    <property type="match status" value="1"/>
</dbReference>
<evidence type="ECO:0000313" key="9">
    <source>
        <dbReference type="Proteomes" id="UP001238450"/>
    </source>
</evidence>
<dbReference type="Gene3D" id="1.10.260.40">
    <property type="entry name" value="lambda repressor-like DNA-binding domains"/>
    <property type="match status" value="1"/>
</dbReference>
<dbReference type="SMART" id="SM00530">
    <property type="entry name" value="HTH_XRE"/>
    <property type="match status" value="1"/>
</dbReference>
<keyword evidence="9" id="KW-1185">Reference proteome</keyword>
<dbReference type="SMART" id="SM00028">
    <property type="entry name" value="TPR"/>
    <property type="match status" value="4"/>
</dbReference>
<keyword evidence="2" id="KW-0963">Cytoplasm</keyword>
<dbReference type="InterPro" id="IPR001387">
    <property type="entry name" value="Cro/C1-type_HTH"/>
</dbReference>
<protein>
    <submittedName>
        <fullName evidence="8">Tetratricopeptide (TPR) repeat protein</fullName>
    </submittedName>
</protein>
<evidence type="ECO:0000256" key="1">
    <source>
        <dbReference type="ARBA" id="ARBA00004496"/>
    </source>
</evidence>
<organism evidence="8 9">
    <name type="scientific">Croceifilum oryzae</name>
    <dbReference type="NCBI Taxonomy" id="1553429"/>
    <lineage>
        <taxon>Bacteria</taxon>
        <taxon>Bacillati</taxon>
        <taxon>Bacillota</taxon>
        <taxon>Bacilli</taxon>
        <taxon>Bacillales</taxon>
        <taxon>Thermoactinomycetaceae</taxon>
        <taxon>Croceifilum</taxon>
    </lineage>
</organism>
<proteinExistence type="inferred from homology"/>
<dbReference type="InterPro" id="IPR011990">
    <property type="entry name" value="TPR-like_helical_dom_sf"/>
</dbReference>
<evidence type="ECO:0000259" key="7">
    <source>
        <dbReference type="PROSITE" id="PS50943"/>
    </source>
</evidence>
<evidence type="ECO:0000256" key="3">
    <source>
        <dbReference type="ARBA" id="ARBA00022737"/>
    </source>
</evidence>
<dbReference type="Gene3D" id="1.25.40.10">
    <property type="entry name" value="Tetratricopeptide repeat domain"/>
    <property type="match status" value="2"/>
</dbReference>
<keyword evidence="3" id="KW-0677">Repeat</keyword>
<reference evidence="8 9" key="1">
    <citation type="submission" date="2023-07" db="EMBL/GenBank/DDBJ databases">
        <title>Genomic Encyclopedia of Type Strains, Phase IV (KMG-IV): sequencing the most valuable type-strain genomes for metagenomic binning, comparative biology and taxonomic classification.</title>
        <authorList>
            <person name="Goeker M."/>
        </authorList>
    </citation>
    <scope>NUCLEOTIDE SEQUENCE [LARGE SCALE GENOMIC DNA]</scope>
    <source>
        <strain evidence="8 9">DSM 46876</strain>
    </source>
</reference>
<evidence type="ECO:0000256" key="4">
    <source>
        <dbReference type="ARBA" id="ARBA00022803"/>
    </source>
</evidence>
<evidence type="ECO:0000313" key="8">
    <source>
        <dbReference type="EMBL" id="MDQ0416502.1"/>
    </source>
</evidence>
<dbReference type="InterPro" id="IPR019734">
    <property type="entry name" value="TPR_rpt"/>
</dbReference>
<dbReference type="Pfam" id="PF01381">
    <property type="entry name" value="HTH_3"/>
    <property type="match status" value="1"/>
</dbReference>
<accession>A0AAJ1WPG3</accession>
<dbReference type="AlphaFoldDB" id="A0AAJ1WPG3"/>
<gene>
    <name evidence="8" type="ORF">J2Z48_000669</name>
</gene>
<comment type="similarity">
    <text evidence="5">Belongs to the Rap family.</text>
</comment>
<dbReference type="SUPFAM" id="SSF48452">
    <property type="entry name" value="TPR-like"/>
    <property type="match status" value="2"/>
</dbReference>
<feature type="repeat" description="TPR" evidence="6">
    <location>
        <begin position="325"/>
        <end position="358"/>
    </location>
</feature>
<dbReference type="Proteomes" id="UP001238450">
    <property type="component" value="Unassembled WGS sequence"/>
</dbReference>
<feature type="domain" description="HTH cro/C1-type" evidence="7">
    <location>
        <begin position="14"/>
        <end position="68"/>
    </location>
</feature>
<name>A0AAJ1WPG3_9BACL</name>
<dbReference type="PROSITE" id="PS50005">
    <property type="entry name" value="TPR"/>
    <property type="match status" value="1"/>
</dbReference>
<keyword evidence="4 6" id="KW-0802">TPR repeat</keyword>
<dbReference type="Pfam" id="PF13181">
    <property type="entry name" value="TPR_8"/>
    <property type="match status" value="1"/>
</dbReference>